<comment type="caution">
    <text evidence="2">The sequence shown here is derived from an EMBL/GenBank/DDBJ whole genome shotgun (WGS) entry which is preliminary data.</text>
</comment>
<gene>
    <name evidence="2" type="ORF">PCOR1329_LOCUS43465</name>
</gene>
<feature type="non-terminal residue" evidence="2">
    <location>
        <position position="171"/>
    </location>
</feature>
<feature type="region of interest" description="Disordered" evidence="1">
    <location>
        <begin position="1"/>
        <end position="20"/>
    </location>
</feature>
<protein>
    <submittedName>
        <fullName evidence="2">Uncharacterized protein</fullName>
    </submittedName>
</protein>
<accession>A0ABN9TZU6</accession>
<proteinExistence type="predicted"/>
<dbReference type="Proteomes" id="UP001189429">
    <property type="component" value="Unassembled WGS sequence"/>
</dbReference>
<evidence type="ECO:0000256" key="1">
    <source>
        <dbReference type="SAM" id="MobiDB-lite"/>
    </source>
</evidence>
<feature type="compositionally biased region" description="Basic and acidic residues" evidence="1">
    <location>
        <begin position="161"/>
        <end position="171"/>
    </location>
</feature>
<evidence type="ECO:0000313" key="2">
    <source>
        <dbReference type="EMBL" id="CAK0851290.1"/>
    </source>
</evidence>
<dbReference type="EMBL" id="CAUYUJ010015225">
    <property type="protein sequence ID" value="CAK0851290.1"/>
    <property type="molecule type" value="Genomic_DNA"/>
</dbReference>
<feature type="compositionally biased region" description="Low complexity" evidence="1">
    <location>
        <begin position="93"/>
        <end position="103"/>
    </location>
</feature>
<feature type="non-terminal residue" evidence="2">
    <location>
        <position position="1"/>
    </location>
</feature>
<evidence type="ECO:0000313" key="3">
    <source>
        <dbReference type="Proteomes" id="UP001189429"/>
    </source>
</evidence>
<sequence length="171" mass="18620">GRPGRSRGCWAGGRAAPGPAARRRARACGVGAARRARLPARGVHIRGPFPRQVRRALLRRVRGRQRPRRLLRVEAGARARGEGRGLAGRGEPRGLCPPRLLLRGPPVPGHRRLLLRGLPEAGQGPRPVLRDAPRARARGQRAGEDLPARWRTRAAAWPAARRRDVEAAAEG</sequence>
<name>A0ABN9TZU6_9DINO</name>
<feature type="region of interest" description="Disordered" evidence="1">
    <location>
        <begin position="118"/>
        <end position="171"/>
    </location>
</feature>
<organism evidence="2 3">
    <name type="scientific">Prorocentrum cordatum</name>
    <dbReference type="NCBI Taxonomy" id="2364126"/>
    <lineage>
        <taxon>Eukaryota</taxon>
        <taxon>Sar</taxon>
        <taxon>Alveolata</taxon>
        <taxon>Dinophyceae</taxon>
        <taxon>Prorocentrales</taxon>
        <taxon>Prorocentraceae</taxon>
        <taxon>Prorocentrum</taxon>
    </lineage>
</organism>
<keyword evidence="3" id="KW-1185">Reference proteome</keyword>
<feature type="region of interest" description="Disordered" evidence="1">
    <location>
        <begin position="81"/>
        <end position="103"/>
    </location>
</feature>
<reference evidence="2" key="1">
    <citation type="submission" date="2023-10" db="EMBL/GenBank/DDBJ databases">
        <authorList>
            <person name="Chen Y."/>
            <person name="Shah S."/>
            <person name="Dougan E. K."/>
            <person name="Thang M."/>
            <person name="Chan C."/>
        </authorList>
    </citation>
    <scope>NUCLEOTIDE SEQUENCE [LARGE SCALE GENOMIC DNA]</scope>
</reference>
<feature type="compositionally biased region" description="Low complexity" evidence="1">
    <location>
        <begin position="7"/>
        <end position="20"/>
    </location>
</feature>